<reference evidence="1" key="1">
    <citation type="submission" date="2019-03" db="EMBL/GenBank/DDBJ databases">
        <title>Lake Tanganyika Metagenome-Assembled Genomes (MAGs).</title>
        <authorList>
            <person name="Tran P."/>
        </authorList>
    </citation>
    <scope>NUCLEOTIDE SEQUENCE</scope>
    <source>
        <strain evidence="1">K_DeepCast_150m_m2_040</strain>
    </source>
</reference>
<proteinExistence type="predicted"/>
<dbReference type="Proteomes" id="UP000779900">
    <property type="component" value="Unassembled WGS sequence"/>
</dbReference>
<accession>A0A937XFW3</accession>
<sequence>MHTKHSLRYKLFHDTSIRGNPGGRLHLMLMKWPKYKKWIYRYGYSKGKTKILPEVLDKYRDILSEVSDATRNSLDIPWFKEWTRYAFIDHLIVYEIAGSLLGEHDLLWIEDEGFVRSLTYVFGNFRGDDVLDRITRYVSLCPKVDVILHVKVDSAVALQRIKDDKQRSWLLESPHGQMTYEAIVERFNARARIC</sequence>
<organism evidence="1 2">
    <name type="scientific">candidate division WOR-3 bacterium</name>
    <dbReference type="NCBI Taxonomy" id="2052148"/>
    <lineage>
        <taxon>Bacteria</taxon>
        <taxon>Bacteria division WOR-3</taxon>
    </lineage>
</organism>
<name>A0A937XFW3_UNCW3</name>
<evidence type="ECO:0000313" key="2">
    <source>
        <dbReference type="Proteomes" id="UP000779900"/>
    </source>
</evidence>
<comment type="caution">
    <text evidence="1">The sequence shown here is derived from an EMBL/GenBank/DDBJ whole genome shotgun (WGS) entry which is preliminary data.</text>
</comment>
<feature type="non-terminal residue" evidence="1">
    <location>
        <position position="194"/>
    </location>
</feature>
<evidence type="ECO:0000313" key="1">
    <source>
        <dbReference type="EMBL" id="MBM3332960.1"/>
    </source>
</evidence>
<dbReference type="EMBL" id="VGIR01000188">
    <property type="protein sequence ID" value="MBM3332960.1"/>
    <property type="molecule type" value="Genomic_DNA"/>
</dbReference>
<protein>
    <submittedName>
        <fullName evidence="1">Uncharacterized protein</fullName>
    </submittedName>
</protein>
<dbReference type="AlphaFoldDB" id="A0A937XFW3"/>
<gene>
    <name evidence="1" type="ORF">FJY68_14130</name>
</gene>